<reference evidence="2 3" key="1">
    <citation type="journal article" date="2018" name="Nat. Ecol. Evol.">
        <title>Pezizomycetes genomes reveal the molecular basis of ectomycorrhizal truffle lifestyle.</title>
        <authorList>
            <person name="Murat C."/>
            <person name="Payen T."/>
            <person name="Noel B."/>
            <person name="Kuo A."/>
            <person name="Morin E."/>
            <person name="Chen J."/>
            <person name="Kohler A."/>
            <person name="Krizsan K."/>
            <person name="Balestrini R."/>
            <person name="Da Silva C."/>
            <person name="Montanini B."/>
            <person name="Hainaut M."/>
            <person name="Levati E."/>
            <person name="Barry K.W."/>
            <person name="Belfiori B."/>
            <person name="Cichocki N."/>
            <person name="Clum A."/>
            <person name="Dockter R.B."/>
            <person name="Fauchery L."/>
            <person name="Guy J."/>
            <person name="Iotti M."/>
            <person name="Le Tacon F."/>
            <person name="Lindquist E.A."/>
            <person name="Lipzen A."/>
            <person name="Malagnac F."/>
            <person name="Mello A."/>
            <person name="Molinier V."/>
            <person name="Miyauchi S."/>
            <person name="Poulain J."/>
            <person name="Riccioni C."/>
            <person name="Rubini A."/>
            <person name="Sitrit Y."/>
            <person name="Splivallo R."/>
            <person name="Traeger S."/>
            <person name="Wang M."/>
            <person name="Zifcakova L."/>
            <person name="Wipf D."/>
            <person name="Zambonelli A."/>
            <person name="Paolocci F."/>
            <person name="Nowrousian M."/>
            <person name="Ottonello S."/>
            <person name="Baldrian P."/>
            <person name="Spatafora J.W."/>
            <person name="Henrissat B."/>
            <person name="Nagy L.G."/>
            <person name="Aury J.M."/>
            <person name="Wincker P."/>
            <person name="Grigoriev I.V."/>
            <person name="Bonfante P."/>
            <person name="Martin F.M."/>
        </authorList>
    </citation>
    <scope>NUCLEOTIDE SEQUENCE [LARGE SCALE GENOMIC DNA]</scope>
    <source>
        <strain evidence="2 3">RN42</strain>
    </source>
</reference>
<accession>A0A3N4HSM4</accession>
<protein>
    <submittedName>
        <fullName evidence="2">Uncharacterized protein</fullName>
    </submittedName>
</protein>
<dbReference type="EMBL" id="ML119762">
    <property type="protein sequence ID" value="RPA75498.1"/>
    <property type="molecule type" value="Genomic_DNA"/>
</dbReference>
<feature type="region of interest" description="Disordered" evidence="1">
    <location>
        <begin position="54"/>
        <end position="75"/>
    </location>
</feature>
<proteinExistence type="predicted"/>
<dbReference type="Proteomes" id="UP000275078">
    <property type="component" value="Unassembled WGS sequence"/>
</dbReference>
<evidence type="ECO:0000313" key="2">
    <source>
        <dbReference type="EMBL" id="RPA75498.1"/>
    </source>
</evidence>
<evidence type="ECO:0000313" key="3">
    <source>
        <dbReference type="Proteomes" id="UP000275078"/>
    </source>
</evidence>
<gene>
    <name evidence="2" type="ORF">BJ508DRAFT_18618</name>
</gene>
<sequence>MPPDRAHHMKYISHLGTFDYPCARYLSWITSFQTCPVMNLIVVKSTQESARQSSRCLSEQTKESTIKTSYPQVSKARPEIRLHQHTRAITTGQKPYLKSEHLITGDTNPANLHHTSGAKIRTGPAVPSPVTLEADLTGVKLGNLHLCHSTGAVTFPPSQ</sequence>
<name>A0A3N4HSM4_ASCIM</name>
<evidence type="ECO:0000256" key="1">
    <source>
        <dbReference type="SAM" id="MobiDB-lite"/>
    </source>
</evidence>
<organism evidence="2 3">
    <name type="scientific">Ascobolus immersus RN42</name>
    <dbReference type="NCBI Taxonomy" id="1160509"/>
    <lineage>
        <taxon>Eukaryota</taxon>
        <taxon>Fungi</taxon>
        <taxon>Dikarya</taxon>
        <taxon>Ascomycota</taxon>
        <taxon>Pezizomycotina</taxon>
        <taxon>Pezizomycetes</taxon>
        <taxon>Pezizales</taxon>
        <taxon>Ascobolaceae</taxon>
        <taxon>Ascobolus</taxon>
    </lineage>
</organism>
<keyword evidence="3" id="KW-1185">Reference proteome</keyword>
<dbReference type="AlphaFoldDB" id="A0A3N4HSM4"/>